<dbReference type="InterPro" id="IPR036390">
    <property type="entry name" value="WH_DNA-bd_sf"/>
</dbReference>
<dbReference type="PANTHER" id="PTHR33204:SF29">
    <property type="entry name" value="TRANSCRIPTIONAL REGULATOR"/>
    <property type="match status" value="1"/>
</dbReference>
<keyword evidence="1" id="KW-0805">Transcription regulation</keyword>
<keyword evidence="3" id="KW-0804">Transcription</keyword>
<dbReference type="InterPro" id="IPR002577">
    <property type="entry name" value="HTH_HxlR"/>
</dbReference>
<keyword evidence="2" id="KW-0238">DNA-binding</keyword>
<name>A0A2T7BC91_9BACT</name>
<evidence type="ECO:0000313" key="5">
    <source>
        <dbReference type="EMBL" id="PUZ22723.1"/>
    </source>
</evidence>
<reference evidence="5 6" key="1">
    <citation type="submission" date="2018-04" db="EMBL/GenBank/DDBJ databases">
        <title>Chitinophaga fuyangensis sp. nov., isolated from soil in a chemical factory.</title>
        <authorList>
            <person name="Chen K."/>
        </authorList>
    </citation>
    <scope>NUCLEOTIDE SEQUENCE [LARGE SCALE GENOMIC DNA]</scope>
    <source>
        <strain evidence="5 6">LY-1</strain>
    </source>
</reference>
<proteinExistence type="predicted"/>
<comment type="caution">
    <text evidence="5">The sequence shown here is derived from an EMBL/GenBank/DDBJ whole genome shotgun (WGS) entry which is preliminary data.</text>
</comment>
<evidence type="ECO:0000256" key="1">
    <source>
        <dbReference type="ARBA" id="ARBA00023015"/>
    </source>
</evidence>
<dbReference type="GO" id="GO:0003677">
    <property type="term" value="F:DNA binding"/>
    <property type="evidence" value="ECO:0007669"/>
    <property type="project" value="UniProtKB-KW"/>
</dbReference>
<dbReference type="EMBL" id="QCYK01000003">
    <property type="protein sequence ID" value="PUZ22723.1"/>
    <property type="molecule type" value="Genomic_DNA"/>
</dbReference>
<sequence length="118" mass="13504">MQQEKNEVLIYAPALCPMALTLDVIGGKWKPLVVYLVSQGVNRFSTLEKQLPGISRKMLANQLRELESDGLLSREIFAEVPPRVEYSLTEKGASLMEVLMPVYEWGARNLQHRMRHLH</sequence>
<evidence type="ECO:0000256" key="2">
    <source>
        <dbReference type="ARBA" id="ARBA00023125"/>
    </source>
</evidence>
<dbReference type="OrthoDB" id="8231503at2"/>
<dbReference type="Pfam" id="PF01638">
    <property type="entry name" value="HxlR"/>
    <property type="match status" value="1"/>
</dbReference>
<dbReference type="AlphaFoldDB" id="A0A2T7BC91"/>
<accession>A0A2T7BC91</accession>
<evidence type="ECO:0000313" key="6">
    <source>
        <dbReference type="Proteomes" id="UP000244450"/>
    </source>
</evidence>
<organism evidence="5 6">
    <name type="scientific">Chitinophaga parva</name>
    <dbReference type="NCBI Taxonomy" id="2169414"/>
    <lineage>
        <taxon>Bacteria</taxon>
        <taxon>Pseudomonadati</taxon>
        <taxon>Bacteroidota</taxon>
        <taxon>Chitinophagia</taxon>
        <taxon>Chitinophagales</taxon>
        <taxon>Chitinophagaceae</taxon>
        <taxon>Chitinophaga</taxon>
    </lineage>
</organism>
<dbReference type="PANTHER" id="PTHR33204">
    <property type="entry name" value="TRANSCRIPTIONAL REGULATOR, MARR FAMILY"/>
    <property type="match status" value="1"/>
</dbReference>
<dbReference type="InterPro" id="IPR036388">
    <property type="entry name" value="WH-like_DNA-bd_sf"/>
</dbReference>
<keyword evidence="6" id="KW-1185">Reference proteome</keyword>
<evidence type="ECO:0000259" key="4">
    <source>
        <dbReference type="PROSITE" id="PS51118"/>
    </source>
</evidence>
<gene>
    <name evidence="5" type="ORF">DCC81_20035</name>
</gene>
<dbReference type="PROSITE" id="PS51118">
    <property type="entry name" value="HTH_HXLR"/>
    <property type="match status" value="1"/>
</dbReference>
<evidence type="ECO:0000256" key="3">
    <source>
        <dbReference type="ARBA" id="ARBA00023163"/>
    </source>
</evidence>
<dbReference type="Gene3D" id="1.10.10.10">
    <property type="entry name" value="Winged helix-like DNA-binding domain superfamily/Winged helix DNA-binding domain"/>
    <property type="match status" value="1"/>
</dbReference>
<protein>
    <submittedName>
        <fullName evidence="5">Transcriptional regulator</fullName>
    </submittedName>
</protein>
<dbReference type="SUPFAM" id="SSF46785">
    <property type="entry name" value="Winged helix' DNA-binding domain"/>
    <property type="match status" value="1"/>
</dbReference>
<dbReference type="RefSeq" id="WP_108688468.1">
    <property type="nucleotide sequence ID" value="NZ_QCYK01000003.1"/>
</dbReference>
<feature type="domain" description="HTH hxlR-type" evidence="4">
    <location>
        <begin position="16"/>
        <end position="114"/>
    </location>
</feature>
<dbReference type="Proteomes" id="UP000244450">
    <property type="component" value="Unassembled WGS sequence"/>
</dbReference>